<organism evidence="2 3">
    <name type="scientific">Tropilaelaps mercedesae</name>
    <dbReference type="NCBI Taxonomy" id="418985"/>
    <lineage>
        <taxon>Eukaryota</taxon>
        <taxon>Metazoa</taxon>
        <taxon>Ecdysozoa</taxon>
        <taxon>Arthropoda</taxon>
        <taxon>Chelicerata</taxon>
        <taxon>Arachnida</taxon>
        <taxon>Acari</taxon>
        <taxon>Parasitiformes</taxon>
        <taxon>Mesostigmata</taxon>
        <taxon>Gamasina</taxon>
        <taxon>Dermanyssoidea</taxon>
        <taxon>Laelapidae</taxon>
        <taxon>Tropilaelaps</taxon>
    </lineage>
</organism>
<dbReference type="AlphaFoldDB" id="A0A1V9XY16"/>
<feature type="compositionally biased region" description="Low complexity" evidence="1">
    <location>
        <begin position="90"/>
        <end position="101"/>
    </location>
</feature>
<accession>A0A1V9XY16</accession>
<feature type="region of interest" description="Disordered" evidence="1">
    <location>
        <begin position="230"/>
        <end position="351"/>
    </location>
</feature>
<feature type="region of interest" description="Disordered" evidence="1">
    <location>
        <begin position="185"/>
        <end position="213"/>
    </location>
</feature>
<feature type="compositionally biased region" description="Basic and acidic residues" evidence="1">
    <location>
        <begin position="332"/>
        <end position="341"/>
    </location>
</feature>
<keyword evidence="3" id="KW-1185">Reference proteome</keyword>
<gene>
    <name evidence="2" type="ORF">BIW11_06445</name>
</gene>
<dbReference type="EMBL" id="MNPL01002289">
    <property type="protein sequence ID" value="OQR78386.1"/>
    <property type="molecule type" value="Genomic_DNA"/>
</dbReference>
<feature type="non-terminal residue" evidence="2">
    <location>
        <position position="351"/>
    </location>
</feature>
<feature type="compositionally biased region" description="Polar residues" evidence="1">
    <location>
        <begin position="66"/>
        <end position="78"/>
    </location>
</feature>
<feature type="compositionally biased region" description="Acidic residues" evidence="1">
    <location>
        <begin position="102"/>
        <end position="119"/>
    </location>
</feature>
<dbReference type="Proteomes" id="UP000192247">
    <property type="component" value="Unassembled WGS sequence"/>
</dbReference>
<feature type="compositionally biased region" description="Basic residues" evidence="1">
    <location>
        <begin position="342"/>
        <end position="351"/>
    </location>
</feature>
<feature type="compositionally biased region" description="Polar residues" evidence="1">
    <location>
        <begin position="275"/>
        <end position="285"/>
    </location>
</feature>
<evidence type="ECO:0000313" key="3">
    <source>
        <dbReference type="Proteomes" id="UP000192247"/>
    </source>
</evidence>
<evidence type="ECO:0000313" key="2">
    <source>
        <dbReference type="EMBL" id="OQR78386.1"/>
    </source>
</evidence>
<feature type="compositionally biased region" description="Polar residues" evidence="1">
    <location>
        <begin position="233"/>
        <end position="247"/>
    </location>
</feature>
<feature type="compositionally biased region" description="Pro residues" evidence="1">
    <location>
        <begin position="289"/>
        <end position="300"/>
    </location>
</feature>
<evidence type="ECO:0000256" key="1">
    <source>
        <dbReference type="SAM" id="MobiDB-lite"/>
    </source>
</evidence>
<dbReference type="InParanoid" id="A0A1V9XY16"/>
<name>A0A1V9XY16_9ACAR</name>
<protein>
    <submittedName>
        <fullName evidence="2">Uncharacterized protein</fullName>
    </submittedName>
</protein>
<comment type="caution">
    <text evidence="2">The sequence shown here is derived from an EMBL/GenBank/DDBJ whole genome shotgun (WGS) entry which is preliminary data.</text>
</comment>
<reference evidence="2 3" key="1">
    <citation type="journal article" date="2017" name="Gigascience">
        <title>Draft genome of the honey bee ectoparasitic mite, Tropilaelaps mercedesae, is shaped by the parasitic life history.</title>
        <authorList>
            <person name="Dong X."/>
            <person name="Armstrong S.D."/>
            <person name="Xia D."/>
            <person name="Makepeace B.L."/>
            <person name="Darby A.C."/>
            <person name="Kadowaki T."/>
        </authorList>
    </citation>
    <scope>NUCLEOTIDE SEQUENCE [LARGE SCALE GENOMIC DNA]</scope>
    <source>
        <strain evidence="2">Wuxi-XJTLU</strain>
    </source>
</reference>
<sequence>MYRLLANFRFRRKRQNCQRPDVDPSEVRLGPATVSAQTPEFDDNAVDKIVLDGWARFFIARGYKQTTQRADTAQSNPTKIKGPDTTDLPATTSALRSASSSTDDEGETPPSADLDDEPSDPAITLSQQTTINSSADSFYILDDTYSGDTFIAADAKMSSSSSTPTMIDFKFDDDADLDAQGVECPVPEPSTSWKKRHWSKGTSDGGVDAETNNGIPVASGAIEQLESMEPLSRTGTTPSVKRGTITSAPIGMKSPFWSTDKKKNWKSPNGYVNLEDNSNLDSQAMLSVPRPPKQESPPVPTITNNYATLAAAEKAPASNQGGHSDAAALAEAQRKAIEQARQKRNRYHDRK</sequence>
<proteinExistence type="predicted"/>
<feature type="region of interest" description="Disordered" evidence="1">
    <location>
        <begin position="66"/>
        <end position="128"/>
    </location>
</feature>